<dbReference type="EMBL" id="JACGWT010000003">
    <property type="protein sequence ID" value="MBA8794571.1"/>
    <property type="molecule type" value="Genomic_DNA"/>
</dbReference>
<dbReference type="Proteomes" id="UP000523079">
    <property type="component" value="Unassembled WGS sequence"/>
</dbReference>
<dbReference type="RefSeq" id="WP_182560127.1">
    <property type="nucleotide sequence ID" value="NZ_JACGWT010000003.1"/>
</dbReference>
<name>A0A7W3ISS6_9ACTN</name>
<evidence type="ECO:0000256" key="2">
    <source>
        <dbReference type="SAM" id="Phobius"/>
    </source>
</evidence>
<organism evidence="3 4">
    <name type="scientific">Microlunatus kandeliicorticis</name>
    <dbReference type="NCBI Taxonomy" id="1759536"/>
    <lineage>
        <taxon>Bacteria</taxon>
        <taxon>Bacillati</taxon>
        <taxon>Actinomycetota</taxon>
        <taxon>Actinomycetes</taxon>
        <taxon>Propionibacteriales</taxon>
        <taxon>Propionibacteriaceae</taxon>
        <taxon>Microlunatus</taxon>
    </lineage>
</organism>
<evidence type="ECO:0000313" key="3">
    <source>
        <dbReference type="EMBL" id="MBA8794571.1"/>
    </source>
</evidence>
<feature type="transmembrane region" description="Helical" evidence="2">
    <location>
        <begin position="93"/>
        <end position="115"/>
    </location>
</feature>
<evidence type="ECO:0000313" key="4">
    <source>
        <dbReference type="Proteomes" id="UP000523079"/>
    </source>
</evidence>
<keyword evidence="2" id="KW-0812">Transmembrane</keyword>
<keyword evidence="2" id="KW-1133">Transmembrane helix</keyword>
<accession>A0A7W3ISS6</accession>
<reference evidence="3 4" key="1">
    <citation type="submission" date="2020-07" db="EMBL/GenBank/DDBJ databases">
        <title>Sequencing the genomes of 1000 actinobacteria strains.</title>
        <authorList>
            <person name="Klenk H.-P."/>
        </authorList>
    </citation>
    <scope>NUCLEOTIDE SEQUENCE [LARGE SCALE GENOMIC DNA]</scope>
    <source>
        <strain evidence="3 4">DSM 100723</strain>
    </source>
</reference>
<keyword evidence="2" id="KW-0472">Membrane</keyword>
<keyword evidence="4" id="KW-1185">Reference proteome</keyword>
<feature type="compositionally biased region" description="Low complexity" evidence="1">
    <location>
        <begin position="208"/>
        <end position="223"/>
    </location>
</feature>
<dbReference type="Pfam" id="PF04977">
    <property type="entry name" value="DivIC"/>
    <property type="match status" value="1"/>
</dbReference>
<protein>
    <submittedName>
        <fullName evidence="3">Cell division protein FtsB</fullName>
    </submittedName>
</protein>
<comment type="caution">
    <text evidence="3">The sequence shown here is derived from an EMBL/GenBank/DDBJ whole genome shotgun (WGS) entry which is preliminary data.</text>
</comment>
<feature type="compositionally biased region" description="Gly residues" evidence="1">
    <location>
        <begin position="12"/>
        <end position="21"/>
    </location>
</feature>
<keyword evidence="3" id="KW-0132">Cell division</keyword>
<dbReference type="GO" id="GO:0051301">
    <property type="term" value="P:cell division"/>
    <property type="evidence" value="ECO:0007669"/>
    <property type="project" value="UniProtKB-KW"/>
</dbReference>
<feature type="region of interest" description="Disordered" evidence="1">
    <location>
        <begin position="178"/>
        <end position="230"/>
    </location>
</feature>
<evidence type="ECO:0000256" key="1">
    <source>
        <dbReference type="SAM" id="MobiDB-lite"/>
    </source>
</evidence>
<proteinExistence type="predicted"/>
<feature type="region of interest" description="Disordered" evidence="1">
    <location>
        <begin position="1"/>
        <end position="72"/>
    </location>
</feature>
<keyword evidence="3" id="KW-0131">Cell cycle</keyword>
<gene>
    <name evidence="3" type="ORF">FHX74_002190</name>
</gene>
<sequence>MPTRRSPSRPGSGPGRGGRGAATGTRRPRAGGRGPRTSGPASEPTGTSPAATRTEPTPTVASAAGSRPGQPATVAETRMLDALRRRSSLTTRAIALTVVLLVLVISYASSLRIYLSQRHEIAATQVEIAQREQQIGQLQSQLTRWNDPDYVKTQARARLGWVVPGETGYHVIGPDGVPVGANTAPSGADQPPPAPKPWWDDLWGSVKTADAPPAKPTAAPTITEKSTPKR</sequence>
<feature type="compositionally biased region" description="Polar residues" evidence="1">
    <location>
        <begin position="44"/>
        <end position="60"/>
    </location>
</feature>
<feature type="compositionally biased region" description="Low complexity" evidence="1">
    <location>
        <begin position="1"/>
        <end position="11"/>
    </location>
</feature>
<dbReference type="InterPro" id="IPR007060">
    <property type="entry name" value="FtsL/DivIC"/>
</dbReference>
<dbReference type="AlphaFoldDB" id="A0A7W3ISS6"/>